<dbReference type="PANTHER" id="PTHR33678:SF1">
    <property type="entry name" value="BLL1576 PROTEIN"/>
    <property type="match status" value="1"/>
</dbReference>
<dbReference type="Proteomes" id="UP000256977">
    <property type="component" value="Unassembled WGS sequence"/>
</dbReference>
<dbReference type="EMBL" id="QRDZ01000074">
    <property type="protein sequence ID" value="RED51155.1"/>
    <property type="molecule type" value="Genomic_DNA"/>
</dbReference>
<evidence type="ECO:0000259" key="2">
    <source>
        <dbReference type="Pfam" id="PF03050"/>
    </source>
</evidence>
<dbReference type="OrthoDB" id="61007at2"/>
<feature type="domain" description="Transposase IS66 central" evidence="2">
    <location>
        <begin position="185"/>
        <end position="465"/>
    </location>
</feature>
<feature type="compositionally biased region" description="Low complexity" evidence="1">
    <location>
        <begin position="68"/>
        <end position="79"/>
    </location>
</feature>
<evidence type="ECO:0000313" key="5">
    <source>
        <dbReference type="EMBL" id="RED51155.1"/>
    </source>
</evidence>
<comment type="caution">
    <text evidence="5">The sequence shown here is derived from an EMBL/GenBank/DDBJ whole genome shotgun (WGS) entry which is preliminary data.</text>
</comment>
<dbReference type="InterPro" id="IPR004291">
    <property type="entry name" value="Transposase_IS66_central"/>
</dbReference>
<name>A0A3D9HP13_9BACL</name>
<feature type="region of interest" description="Disordered" evidence="1">
    <location>
        <begin position="63"/>
        <end position="112"/>
    </location>
</feature>
<feature type="domain" description="Transposase IS66 zinc-finger binding" evidence="3">
    <location>
        <begin position="124"/>
        <end position="168"/>
    </location>
</feature>
<evidence type="ECO:0000313" key="6">
    <source>
        <dbReference type="Proteomes" id="UP000256977"/>
    </source>
</evidence>
<dbReference type="PANTHER" id="PTHR33678">
    <property type="entry name" value="BLL1576 PROTEIN"/>
    <property type="match status" value="1"/>
</dbReference>
<feature type="compositionally biased region" description="Basic residues" evidence="1">
    <location>
        <begin position="92"/>
        <end position="103"/>
    </location>
</feature>
<dbReference type="Pfam" id="PF20042">
    <property type="entry name" value="DUF6444"/>
    <property type="match status" value="1"/>
</dbReference>
<reference evidence="5 6" key="1">
    <citation type="submission" date="2018-07" db="EMBL/GenBank/DDBJ databases">
        <title>Genomic Encyclopedia of Type Strains, Phase III (KMG-III): the genomes of soil and plant-associated and newly described type strains.</title>
        <authorList>
            <person name="Whitman W."/>
        </authorList>
    </citation>
    <scope>NUCLEOTIDE SEQUENCE [LARGE SCALE GENOMIC DNA]</scope>
    <source>
        <strain evidence="5 6">CECT 7287</strain>
    </source>
</reference>
<dbReference type="Pfam" id="PF03050">
    <property type="entry name" value="DDE_Tnp_IS66"/>
    <property type="match status" value="1"/>
</dbReference>
<gene>
    <name evidence="5" type="ORF">DFP98_1741</name>
</gene>
<feature type="non-terminal residue" evidence="5">
    <location>
        <position position="475"/>
    </location>
</feature>
<proteinExistence type="predicted"/>
<organism evidence="5 6">
    <name type="scientific">Cohnella phaseoli</name>
    <dbReference type="NCBI Taxonomy" id="456490"/>
    <lineage>
        <taxon>Bacteria</taxon>
        <taxon>Bacillati</taxon>
        <taxon>Bacillota</taxon>
        <taxon>Bacilli</taxon>
        <taxon>Bacillales</taxon>
        <taxon>Paenibacillaceae</taxon>
        <taxon>Cohnella</taxon>
    </lineage>
</organism>
<evidence type="ECO:0000259" key="4">
    <source>
        <dbReference type="Pfam" id="PF20042"/>
    </source>
</evidence>
<dbReference type="InterPro" id="IPR024474">
    <property type="entry name" value="Znf_dom_IS66"/>
</dbReference>
<sequence>MSVKLTPNQVNTMSKGDPEIADYFNNLLHVITQQAQQIEKQNEQLEMQALKIDKLEKRVHELERQLGSNSSNSSKPPSSDGLRKPPVNLRKSGGKKGAPKGHPGHTLLQAEHPDHVVTLPSGETCEHCRSSLRDATFVGYEKRQVFDLPVPKLEVTELRAEQWRCSCCNRVTQASFPADVTAPVQYGKGFSAWTVYLNARHMMPLERIRELFADLTNQYLSEGTLLAFMRRMHAKLSTVESFIRERIAESPVLHADETGCRVEGKTNWLHTHSTPEWTLLNVHEKRGFKAFSEVGILLNYLGIVVHDCHSSYFKEIYRFIHALCGVHLMRECIGIIQNDHQRWAAHMLRLLLTSWNRVKEARVHGRPLEPDTVPRIERLYDTILQRGESEWHRGKVRPKTGTRGRKCKSPAANLGERFRMHKASILRFLYDARVPFDNNQAERDLRMTKVKQKVSGSFRTWEGAHQFARAHGFIS</sequence>
<dbReference type="AlphaFoldDB" id="A0A3D9HP13"/>
<dbReference type="InterPro" id="IPR045618">
    <property type="entry name" value="DUF6444"/>
</dbReference>
<dbReference type="NCBIfam" id="NF033517">
    <property type="entry name" value="transpos_IS66"/>
    <property type="match status" value="1"/>
</dbReference>
<evidence type="ECO:0000256" key="1">
    <source>
        <dbReference type="SAM" id="MobiDB-lite"/>
    </source>
</evidence>
<protein>
    <submittedName>
        <fullName evidence="5">Transposase</fullName>
    </submittedName>
</protein>
<accession>A0A3D9HP13</accession>
<feature type="domain" description="DUF6444" evidence="4">
    <location>
        <begin position="37"/>
        <end position="106"/>
    </location>
</feature>
<dbReference type="Pfam" id="PF13005">
    <property type="entry name" value="zf-IS66"/>
    <property type="match status" value="1"/>
</dbReference>
<keyword evidence="6" id="KW-1185">Reference proteome</keyword>
<dbReference type="InterPro" id="IPR052344">
    <property type="entry name" value="Transposase-related"/>
</dbReference>
<evidence type="ECO:0000259" key="3">
    <source>
        <dbReference type="Pfam" id="PF13005"/>
    </source>
</evidence>